<dbReference type="InterPro" id="IPR028002">
    <property type="entry name" value="Myb_DNA-bind_5"/>
</dbReference>
<evidence type="ECO:0000313" key="2">
    <source>
        <dbReference type="EMBL" id="CDQ82308.1"/>
    </source>
</evidence>
<gene>
    <name evidence="2" type="ORF">GSONMT00015273001</name>
</gene>
<reference evidence="2" key="2">
    <citation type="submission" date="2014-03" db="EMBL/GenBank/DDBJ databases">
        <authorList>
            <person name="Genoscope - CEA"/>
        </authorList>
    </citation>
    <scope>NUCLEOTIDE SEQUENCE</scope>
</reference>
<name>A0A060XRP0_ONCMY</name>
<reference evidence="2" key="1">
    <citation type="journal article" date="2014" name="Nat. Commun.">
        <title>The rainbow trout genome provides novel insights into evolution after whole-genome duplication in vertebrates.</title>
        <authorList>
            <person name="Berthelot C."/>
            <person name="Brunet F."/>
            <person name="Chalopin D."/>
            <person name="Juanchich A."/>
            <person name="Bernard M."/>
            <person name="Noel B."/>
            <person name="Bento P."/>
            <person name="Da Silva C."/>
            <person name="Labadie K."/>
            <person name="Alberti A."/>
            <person name="Aury J.M."/>
            <person name="Louis A."/>
            <person name="Dehais P."/>
            <person name="Bardou P."/>
            <person name="Montfort J."/>
            <person name="Klopp C."/>
            <person name="Cabau C."/>
            <person name="Gaspin C."/>
            <person name="Thorgaard G.H."/>
            <person name="Boussaha M."/>
            <person name="Quillet E."/>
            <person name="Guyomard R."/>
            <person name="Galiana D."/>
            <person name="Bobe J."/>
            <person name="Volff J.N."/>
            <person name="Genet C."/>
            <person name="Wincker P."/>
            <person name="Jaillon O."/>
            <person name="Roest Crollius H."/>
            <person name="Guiguen Y."/>
        </authorList>
    </citation>
    <scope>NUCLEOTIDE SEQUENCE [LARGE SCALE GENOMIC DNA]</scope>
</reference>
<dbReference type="PaxDb" id="8022-A0A060XRP0"/>
<dbReference type="STRING" id="8022.A0A060XRP0"/>
<organism evidence="2 3">
    <name type="scientific">Oncorhynchus mykiss</name>
    <name type="common">Rainbow trout</name>
    <name type="synonym">Salmo gairdneri</name>
    <dbReference type="NCBI Taxonomy" id="8022"/>
    <lineage>
        <taxon>Eukaryota</taxon>
        <taxon>Metazoa</taxon>
        <taxon>Chordata</taxon>
        <taxon>Craniata</taxon>
        <taxon>Vertebrata</taxon>
        <taxon>Euteleostomi</taxon>
        <taxon>Actinopterygii</taxon>
        <taxon>Neopterygii</taxon>
        <taxon>Teleostei</taxon>
        <taxon>Protacanthopterygii</taxon>
        <taxon>Salmoniformes</taxon>
        <taxon>Salmonidae</taxon>
        <taxon>Salmoninae</taxon>
        <taxon>Oncorhynchus</taxon>
    </lineage>
</organism>
<dbReference type="AlphaFoldDB" id="A0A060XRP0"/>
<feature type="domain" description="Myb/SANT-like DNA-binding" evidence="1">
    <location>
        <begin position="13"/>
        <end position="57"/>
    </location>
</feature>
<dbReference type="Proteomes" id="UP000193380">
    <property type="component" value="Unassembled WGS sequence"/>
</dbReference>
<dbReference type="EMBL" id="FR905948">
    <property type="protein sequence ID" value="CDQ82308.1"/>
    <property type="molecule type" value="Genomic_DNA"/>
</dbReference>
<sequence>MNAYAEYEFIFILKSNTVAAAKERELAWQKIADRVNACNPTGTKRTWQQLKMKCKNILPTAMLEFTMRKRGGPSTSTAQLTSSVRCCSALAHYLE</sequence>
<proteinExistence type="predicted"/>
<protein>
    <recommendedName>
        <fullName evidence="1">Myb/SANT-like DNA-binding domain-containing protein</fullName>
    </recommendedName>
</protein>
<accession>A0A060XRP0</accession>
<evidence type="ECO:0000313" key="3">
    <source>
        <dbReference type="Proteomes" id="UP000193380"/>
    </source>
</evidence>
<evidence type="ECO:0000259" key="1">
    <source>
        <dbReference type="Pfam" id="PF13873"/>
    </source>
</evidence>
<dbReference type="Pfam" id="PF13873">
    <property type="entry name" value="Myb_DNA-bind_5"/>
    <property type="match status" value="1"/>
</dbReference>